<reference evidence="16 17" key="1">
    <citation type="submission" date="2018-03" db="EMBL/GenBank/DDBJ databases">
        <title>Genome sequencing of Phreatobacter sp.</title>
        <authorList>
            <person name="Kim S.-J."/>
            <person name="Heo J."/>
            <person name="Kwon S.-W."/>
        </authorList>
    </citation>
    <scope>NUCLEOTIDE SEQUENCE [LARGE SCALE GENOMIC DNA]</scope>
    <source>
        <strain evidence="16 17">S-12</strain>
    </source>
</reference>
<evidence type="ECO:0000313" key="16">
    <source>
        <dbReference type="EMBL" id="AVO45246.1"/>
    </source>
</evidence>
<dbReference type="SUPFAM" id="SSF109998">
    <property type="entry name" value="Triger factor/SurA peptide-binding domain-like"/>
    <property type="match status" value="1"/>
</dbReference>
<dbReference type="HAMAP" id="MF_00303">
    <property type="entry name" value="Trigger_factor_Tig"/>
    <property type="match status" value="1"/>
</dbReference>
<accession>A0A2S0NAX4</accession>
<dbReference type="InterPro" id="IPR036611">
    <property type="entry name" value="Trigger_fac_ribosome-bd_sf"/>
</dbReference>
<dbReference type="GO" id="GO:0003755">
    <property type="term" value="F:peptidyl-prolyl cis-trans isomerase activity"/>
    <property type="evidence" value="ECO:0007669"/>
    <property type="project" value="UniProtKB-UniRule"/>
</dbReference>
<dbReference type="InterPro" id="IPR027304">
    <property type="entry name" value="Trigger_fact/SurA_dom_sf"/>
</dbReference>
<dbReference type="GO" id="GO:0043335">
    <property type="term" value="P:protein unfolding"/>
    <property type="evidence" value="ECO:0007669"/>
    <property type="project" value="TreeGrafter"/>
</dbReference>
<evidence type="ECO:0000256" key="12">
    <source>
        <dbReference type="HAMAP-Rule" id="MF_00303"/>
    </source>
</evidence>
<dbReference type="OrthoDB" id="9767721at2"/>
<dbReference type="InterPro" id="IPR037041">
    <property type="entry name" value="Trigger_fac_C_sf"/>
</dbReference>
<dbReference type="Proteomes" id="UP000237889">
    <property type="component" value="Chromosome"/>
</dbReference>
<feature type="domain" description="PPIase FKBP-type" evidence="15">
    <location>
        <begin position="171"/>
        <end position="253"/>
    </location>
</feature>
<dbReference type="GO" id="GO:0051083">
    <property type="term" value="P:'de novo' cotranslational protein folding"/>
    <property type="evidence" value="ECO:0007669"/>
    <property type="project" value="TreeGrafter"/>
</dbReference>
<evidence type="ECO:0000256" key="4">
    <source>
        <dbReference type="ARBA" id="ARBA00016902"/>
    </source>
</evidence>
<dbReference type="Gene3D" id="3.10.50.40">
    <property type="match status" value="1"/>
</dbReference>
<evidence type="ECO:0000256" key="2">
    <source>
        <dbReference type="ARBA" id="ARBA00005464"/>
    </source>
</evidence>
<dbReference type="EC" id="5.2.1.8" evidence="3 12"/>
<dbReference type="InterPro" id="IPR005215">
    <property type="entry name" value="Trig_fac"/>
</dbReference>
<dbReference type="InterPro" id="IPR008880">
    <property type="entry name" value="Trigger_fac_C"/>
</dbReference>
<organism evidence="16 17">
    <name type="scientific">Phreatobacter cathodiphilus</name>
    <dbReference type="NCBI Taxonomy" id="1868589"/>
    <lineage>
        <taxon>Bacteria</taxon>
        <taxon>Pseudomonadati</taxon>
        <taxon>Pseudomonadota</taxon>
        <taxon>Alphaproteobacteria</taxon>
        <taxon>Hyphomicrobiales</taxon>
        <taxon>Phreatobacteraceae</taxon>
        <taxon>Phreatobacter</taxon>
    </lineage>
</organism>
<dbReference type="InterPro" id="IPR008881">
    <property type="entry name" value="Trigger_fac_ribosome-bd_bac"/>
</dbReference>
<dbReference type="PANTHER" id="PTHR30560:SF3">
    <property type="entry name" value="TRIGGER FACTOR-LIKE PROTEIN TIG, CHLOROPLASTIC"/>
    <property type="match status" value="1"/>
</dbReference>
<dbReference type="GO" id="GO:0015031">
    <property type="term" value="P:protein transport"/>
    <property type="evidence" value="ECO:0007669"/>
    <property type="project" value="UniProtKB-UniRule"/>
</dbReference>
<keyword evidence="5 12" id="KW-0132">Cell division</keyword>
<dbReference type="SUPFAM" id="SSF54534">
    <property type="entry name" value="FKBP-like"/>
    <property type="match status" value="1"/>
</dbReference>
<keyword evidence="8 12" id="KW-0413">Isomerase</keyword>
<dbReference type="EMBL" id="CP027668">
    <property type="protein sequence ID" value="AVO45246.1"/>
    <property type="molecule type" value="Genomic_DNA"/>
</dbReference>
<evidence type="ECO:0000256" key="9">
    <source>
        <dbReference type="ARBA" id="ARBA00023306"/>
    </source>
</evidence>
<proteinExistence type="inferred from homology"/>
<dbReference type="Pfam" id="PF05698">
    <property type="entry name" value="Trigger_C"/>
    <property type="match status" value="1"/>
</dbReference>
<dbReference type="Pfam" id="PF00254">
    <property type="entry name" value="FKBP_C"/>
    <property type="match status" value="1"/>
</dbReference>
<evidence type="ECO:0000256" key="13">
    <source>
        <dbReference type="PROSITE-ProRule" id="PRU00277"/>
    </source>
</evidence>
<dbReference type="RefSeq" id="WP_106748587.1">
    <property type="nucleotide sequence ID" value="NZ_CP027668.1"/>
</dbReference>
<evidence type="ECO:0000256" key="7">
    <source>
        <dbReference type="ARBA" id="ARBA00023186"/>
    </source>
</evidence>
<gene>
    <name evidence="12" type="primary">tig</name>
    <name evidence="16" type="ORF">C6569_09345</name>
</gene>
<evidence type="ECO:0000256" key="14">
    <source>
        <dbReference type="RuleBase" id="RU003914"/>
    </source>
</evidence>
<comment type="catalytic activity">
    <reaction evidence="1 12 13">
        <text>[protein]-peptidylproline (omega=180) = [protein]-peptidylproline (omega=0)</text>
        <dbReference type="Rhea" id="RHEA:16237"/>
        <dbReference type="Rhea" id="RHEA-COMP:10747"/>
        <dbReference type="Rhea" id="RHEA-COMP:10748"/>
        <dbReference type="ChEBI" id="CHEBI:83833"/>
        <dbReference type="ChEBI" id="CHEBI:83834"/>
        <dbReference type="EC" id="5.2.1.8"/>
    </reaction>
</comment>
<dbReference type="NCBIfam" id="TIGR00115">
    <property type="entry name" value="tig"/>
    <property type="match status" value="1"/>
</dbReference>
<name>A0A2S0NAX4_9HYPH</name>
<dbReference type="SUPFAM" id="SSF102735">
    <property type="entry name" value="Trigger factor ribosome-binding domain"/>
    <property type="match status" value="1"/>
</dbReference>
<dbReference type="InterPro" id="IPR046357">
    <property type="entry name" value="PPIase_dom_sf"/>
</dbReference>
<dbReference type="AlphaFoldDB" id="A0A2S0NAX4"/>
<evidence type="ECO:0000256" key="1">
    <source>
        <dbReference type="ARBA" id="ARBA00000971"/>
    </source>
</evidence>
<dbReference type="Gene3D" id="3.30.70.1050">
    <property type="entry name" value="Trigger factor ribosome-binding domain"/>
    <property type="match status" value="1"/>
</dbReference>
<comment type="subcellular location">
    <subcellularLocation>
        <location evidence="12">Cytoplasm</location>
    </subcellularLocation>
    <text evidence="12">About half TF is bound to the ribosome near the polypeptide exit tunnel while the other half is free in the cytoplasm.</text>
</comment>
<evidence type="ECO:0000259" key="15">
    <source>
        <dbReference type="PROSITE" id="PS50059"/>
    </source>
</evidence>
<evidence type="ECO:0000256" key="5">
    <source>
        <dbReference type="ARBA" id="ARBA00022618"/>
    </source>
</evidence>
<evidence type="ECO:0000313" key="17">
    <source>
        <dbReference type="Proteomes" id="UP000237889"/>
    </source>
</evidence>
<keyword evidence="17" id="KW-1185">Reference proteome</keyword>
<evidence type="ECO:0000256" key="8">
    <source>
        <dbReference type="ARBA" id="ARBA00023235"/>
    </source>
</evidence>
<dbReference type="KEGG" id="phr:C6569_09345"/>
<dbReference type="GO" id="GO:0044183">
    <property type="term" value="F:protein folding chaperone"/>
    <property type="evidence" value="ECO:0007669"/>
    <property type="project" value="TreeGrafter"/>
</dbReference>
<dbReference type="GO" id="GO:0043022">
    <property type="term" value="F:ribosome binding"/>
    <property type="evidence" value="ECO:0007669"/>
    <property type="project" value="TreeGrafter"/>
</dbReference>
<dbReference type="PIRSF" id="PIRSF003095">
    <property type="entry name" value="Trigger_factor"/>
    <property type="match status" value="1"/>
</dbReference>
<dbReference type="GO" id="GO:0005737">
    <property type="term" value="C:cytoplasm"/>
    <property type="evidence" value="ECO:0007669"/>
    <property type="project" value="UniProtKB-SubCell"/>
</dbReference>
<dbReference type="PANTHER" id="PTHR30560">
    <property type="entry name" value="TRIGGER FACTOR CHAPERONE AND PEPTIDYL-PROLYL CIS/TRANS ISOMERASE"/>
    <property type="match status" value="1"/>
</dbReference>
<dbReference type="Gene3D" id="1.10.3120.10">
    <property type="entry name" value="Trigger factor, C-terminal domain"/>
    <property type="match status" value="1"/>
</dbReference>
<evidence type="ECO:0000256" key="11">
    <source>
        <dbReference type="ARBA" id="ARBA00029986"/>
    </source>
</evidence>
<dbReference type="GO" id="GO:0051301">
    <property type="term" value="P:cell division"/>
    <property type="evidence" value="ECO:0007669"/>
    <property type="project" value="UniProtKB-KW"/>
</dbReference>
<dbReference type="Pfam" id="PF05697">
    <property type="entry name" value="Trigger_N"/>
    <property type="match status" value="1"/>
</dbReference>
<comment type="similarity">
    <text evidence="2 12 14">Belongs to the FKBP-type PPIase family. Tig subfamily.</text>
</comment>
<evidence type="ECO:0000256" key="10">
    <source>
        <dbReference type="ARBA" id="ARBA00024849"/>
    </source>
</evidence>
<dbReference type="InterPro" id="IPR001179">
    <property type="entry name" value="PPIase_FKBP_dom"/>
</dbReference>
<sequence length="452" mass="50033">MQVTATLSEGLKREFRVVVPVTDLAARADARLDDLKGRVNINGFRPGKVPTAHLKKLYGRAVLAETIEAVVGEANQKIVEENGFKLAQEPSVKLPEAEAEAKAVFDGTADLDYTVAFEVLPTIQLADFKGIKVEKPVVEPAEADVQAMLETMAKQNRPFEAKAEGAAAESGDRLTIGFVGTIDGEKFEGGTAEDIQLELGSNSFIPGFEDQLIGVKAGEDRVVKVKFPSNYMAENLAGKDAEFAVSVKSIEKPGDRAIDEEFAKMVGFEDLAKLKAAVSDRLKSEYAAASRRKVKRALLDALDEKHAFDLPQTLVDQEFESVWRQVSQDLESRGKTFTDEETTEEKAREEYRAIAERRVRLGLVLAEIGEKAQIKVSDEEVSRAVVERARQFPGQEQQVWDYYRKTPQALASLRAPIFEEKVVDYILELADVTEKTVSKDDLFKDNDEEEAA</sequence>
<keyword evidence="9 12" id="KW-0131">Cell cycle</keyword>
<comment type="function">
    <text evidence="10 12">Involved in protein export. Acts as a chaperone by maintaining the newly synthesized protein in an open conformation. Functions as a peptidyl-prolyl cis-trans isomerase.</text>
</comment>
<dbReference type="FunFam" id="3.10.50.40:FF:000001">
    <property type="entry name" value="Trigger factor"/>
    <property type="match status" value="1"/>
</dbReference>
<evidence type="ECO:0000256" key="6">
    <source>
        <dbReference type="ARBA" id="ARBA00023110"/>
    </source>
</evidence>
<keyword evidence="12" id="KW-0963">Cytoplasm</keyword>
<keyword evidence="6 12" id="KW-0697">Rotamase</keyword>
<evidence type="ECO:0000256" key="3">
    <source>
        <dbReference type="ARBA" id="ARBA00013194"/>
    </source>
</evidence>
<dbReference type="PROSITE" id="PS50059">
    <property type="entry name" value="FKBP_PPIASE"/>
    <property type="match status" value="1"/>
</dbReference>
<comment type="domain">
    <text evidence="12">Consists of 3 domains; the N-terminus binds the ribosome, the middle domain has PPIase activity, while the C-terminus has intrinsic chaperone activity on its own.</text>
</comment>
<keyword evidence="7 12" id="KW-0143">Chaperone</keyword>
<protein>
    <recommendedName>
        <fullName evidence="4 12">Trigger factor</fullName>
        <shortName evidence="12">TF</shortName>
        <ecNumber evidence="3 12">5.2.1.8</ecNumber>
    </recommendedName>
    <alternativeName>
        <fullName evidence="11 12">PPIase</fullName>
    </alternativeName>
</protein>